<dbReference type="RefSeq" id="XP_020066742.1">
    <property type="nucleotide sequence ID" value="XM_020206201.1"/>
</dbReference>
<keyword evidence="2" id="KW-1185">Reference proteome</keyword>
<reference evidence="2" key="1">
    <citation type="submission" date="2016-05" db="EMBL/GenBank/DDBJ databases">
        <title>Comparative genomics of biotechnologically important yeasts.</title>
        <authorList>
            <consortium name="DOE Joint Genome Institute"/>
            <person name="Riley R."/>
            <person name="Haridas S."/>
            <person name="Wolfe K.H."/>
            <person name="Lopes M.R."/>
            <person name="Hittinger C.T."/>
            <person name="Goker M."/>
            <person name="Salamov A."/>
            <person name="Wisecaver J."/>
            <person name="Long T.M."/>
            <person name="Aerts A.L."/>
            <person name="Barry K."/>
            <person name="Choi C."/>
            <person name="Clum A."/>
            <person name="Coughlan A.Y."/>
            <person name="Deshpande S."/>
            <person name="Douglass A.P."/>
            <person name="Hanson S.J."/>
            <person name="Klenk H.-P."/>
            <person name="Labutti K."/>
            <person name="Lapidus A."/>
            <person name="Lindquist E."/>
            <person name="Lipzen A."/>
            <person name="Meier-Kolthoff J.P."/>
            <person name="Ohm R.A."/>
            <person name="Otillar R.P."/>
            <person name="Pangilinan J."/>
            <person name="Peng Y."/>
            <person name="Rokas A."/>
            <person name="Rosa C.A."/>
            <person name="Scheuner C."/>
            <person name="Sibirny A.A."/>
            <person name="Slot J.C."/>
            <person name="Stielow J.B."/>
            <person name="Sun H."/>
            <person name="Kurtzman C.P."/>
            <person name="Blackwell M."/>
            <person name="Grigoriev I.V."/>
            <person name="Jeffries T.W."/>
        </authorList>
    </citation>
    <scope>NUCLEOTIDE SEQUENCE [LARGE SCALE GENOMIC DNA]</scope>
    <source>
        <strain evidence="2">NRRL Y-17324</strain>
    </source>
</reference>
<organism evidence="1 2">
    <name type="scientific">Suhomyces tanzawaensis NRRL Y-17324</name>
    <dbReference type="NCBI Taxonomy" id="984487"/>
    <lineage>
        <taxon>Eukaryota</taxon>
        <taxon>Fungi</taxon>
        <taxon>Dikarya</taxon>
        <taxon>Ascomycota</taxon>
        <taxon>Saccharomycotina</taxon>
        <taxon>Pichiomycetes</taxon>
        <taxon>Debaryomycetaceae</taxon>
        <taxon>Suhomyces</taxon>
    </lineage>
</organism>
<dbReference type="EMBL" id="KV453909">
    <property type="protein sequence ID" value="ODV81620.1"/>
    <property type="molecule type" value="Genomic_DNA"/>
</dbReference>
<evidence type="ECO:0000313" key="2">
    <source>
        <dbReference type="Proteomes" id="UP000094285"/>
    </source>
</evidence>
<evidence type="ECO:0000313" key="1">
    <source>
        <dbReference type="EMBL" id="ODV81620.1"/>
    </source>
</evidence>
<proteinExistence type="predicted"/>
<gene>
    <name evidence="1" type="ORF">CANTADRAFT_115622</name>
</gene>
<name>A0A1E4SQ32_9ASCO</name>
<dbReference type="Proteomes" id="UP000094285">
    <property type="component" value="Unassembled WGS sequence"/>
</dbReference>
<dbReference type="AlphaFoldDB" id="A0A1E4SQ32"/>
<protein>
    <submittedName>
        <fullName evidence="1">Uncharacterized protein</fullName>
    </submittedName>
</protein>
<sequence length="67" mass="7807">MYKGKLSNHFVAYEANQDKERLQLFIELCNSSSGYLIRTSDYTPKGRFYCYTKKGSDLYISVSAQYD</sequence>
<dbReference type="GeneID" id="30980338"/>
<accession>A0A1E4SQ32</accession>